<feature type="compositionally biased region" description="Basic and acidic residues" evidence="2">
    <location>
        <begin position="149"/>
        <end position="179"/>
    </location>
</feature>
<feature type="compositionally biased region" description="Acidic residues" evidence="2">
    <location>
        <begin position="1013"/>
        <end position="1022"/>
    </location>
</feature>
<feature type="compositionally biased region" description="Acidic residues" evidence="2">
    <location>
        <begin position="525"/>
        <end position="541"/>
    </location>
</feature>
<feature type="domain" description="C2H2-type" evidence="3">
    <location>
        <begin position="31"/>
        <end position="59"/>
    </location>
</feature>
<feature type="region of interest" description="Disordered" evidence="2">
    <location>
        <begin position="55"/>
        <end position="81"/>
    </location>
</feature>
<feature type="compositionally biased region" description="Polar residues" evidence="2">
    <location>
        <begin position="791"/>
        <end position="829"/>
    </location>
</feature>
<organism evidence="4 5">
    <name type="scientific">Streblomastix strix</name>
    <dbReference type="NCBI Taxonomy" id="222440"/>
    <lineage>
        <taxon>Eukaryota</taxon>
        <taxon>Metamonada</taxon>
        <taxon>Preaxostyla</taxon>
        <taxon>Oxymonadida</taxon>
        <taxon>Streblomastigidae</taxon>
        <taxon>Streblomastix</taxon>
    </lineage>
</organism>
<dbReference type="EMBL" id="SNRW01001876">
    <property type="protein sequence ID" value="KAA6394692.1"/>
    <property type="molecule type" value="Genomic_DNA"/>
</dbReference>
<dbReference type="Proteomes" id="UP000324800">
    <property type="component" value="Unassembled WGS sequence"/>
</dbReference>
<feature type="compositionally biased region" description="Basic and acidic residues" evidence="2">
    <location>
        <begin position="485"/>
        <end position="524"/>
    </location>
</feature>
<feature type="region of interest" description="Disordered" evidence="2">
    <location>
        <begin position="485"/>
        <end position="566"/>
    </location>
</feature>
<feature type="compositionally biased region" description="Polar residues" evidence="2">
    <location>
        <begin position="623"/>
        <end position="633"/>
    </location>
</feature>
<comment type="caution">
    <text evidence="4">The sequence shown here is derived from an EMBL/GenBank/DDBJ whole genome shotgun (WGS) entry which is preliminary data.</text>
</comment>
<feature type="compositionally biased region" description="Basic and acidic residues" evidence="2">
    <location>
        <begin position="1"/>
        <end position="24"/>
    </location>
</feature>
<dbReference type="SMART" id="SM00355">
    <property type="entry name" value="ZnF_C2H2"/>
    <property type="match status" value="1"/>
</dbReference>
<feature type="region of interest" description="Disordered" evidence="2">
    <location>
        <begin position="86"/>
        <end position="105"/>
    </location>
</feature>
<dbReference type="GO" id="GO:0008270">
    <property type="term" value="F:zinc ion binding"/>
    <property type="evidence" value="ECO:0007669"/>
    <property type="project" value="UniProtKB-KW"/>
</dbReference>
<evidence type="ECO:0000259" key="3">
    <source>
        <dbReference type="PROSITE" id="PS50157"/>
    </source>
</evidence>
<evidence type="ECO:0000256" key="1">
    <source>
        <dbReference type="PROSITE-ProRule" id="PRU00042"/>
    </source>
</evidence>
<feature type="compositionally biased region" description="Basic and acidic residues" evidence="2">
    <location>
        <begin position="612"/>
        <end position="621"/>
    </location>
</feature>
<evidence type="ECO:0000256" key="2">
    <source>
        <dbReference type="SAM" id="MobiDB-lite"/>
    </source>
</evidence>
<feature type="compositionally biased region" description="Polar residues" evidence="2">
    <location>
        <begin position="1023"/>
        <end position="1035"/>
    </location>
</feature>
<feature type="compositionally biased region" description="Basic and acidic residues" evidence="2">
    <location>
        <begin position="258"/>
        <end position="267"/>
    </location>
</feature>
<dbReference type="AlphaFoldDB" id="A0A5J4WJJ7"/>
<feature type="region of interest" description="Disordered" evidence="2">
    <location>
        <begin position="1013"/>
        <end position="1035"/>
    </location>
</feature>
<feature type="compositionally biased region" description="Basic and acidic residues" evidence="2">
    <location>
        <begin position="187"/>
        <end position="199"/>
    </location>
</feature>
<keyword evidence="1" id="KW-0863">Zinc-finger</keyword>
<feature type="compositionally biased region" description="Polar residues" evidence="2">
    <location>
        <begin position="69"/>
        <end position="81"/>
    </location>
</feature>
<feature type="compositionally biased region" description="Polar residues" evidence="2">
    <location>
        <begin position="227"/>
        <end position="236"/>
    </location>
</feature>
<evidence type="ECO:0000313" key="5">
    <source>
        <dbReference type="Proteomes" id="UP000324800"/>
    </source>
</evidence>
<name>A0A5J4WJJ7_9EUKA</name>
<dbReference type="PROSITE" id="PS50157">
    <property type="entry name" value="ZINC_FINGER_C2H2_2"/>
    <property type="match status" value="1"/>
</dbReference>
<dbReference type="PROSITE" id="PS00028">
    <property type="entry name" value="ZINC_FINGER_C2H2_1"/>
    <property type="match status" value="1"/>
</dbReference>
<reference evidence="4 5" key="1">
    <citation type="submission" date="2019-03" db="EMBL/GenBank/DDBJ databases">
        <title>Single cell metagenomics reveals metabolic interactions within the superorganism composed of flagellate Streblomastix strix and complex community of Bacteroidetes bacteria on its surface.</title>
        <authorList>
            <person name="Treitli S.C."/>
            <person name="Kolisko M."/>
            <person name="Husnik F."/>
            <person name="Keeling P."/>
            <person name="Hampl V."/>
        </authorList>
    </citation>
    <scope>NUCLEOTIDE SEQUENCE [LARGE SCALE GENOMIC DNA]</scope>
    <source>
        <strain evidence="4">ST1C</strain>
    </source>
</reference>
<feature type="compositionally biased region" description="Basic and acidic residues" evidence="2">
    <location>
        <begin position="55"/>
        <end position="68"/>
    </location>
</feature>
<feature type="compositionally biased region" description="Basic and acidic residues" evidence="2">
    <location>
        <begin position="542"/>
        <end position="551"/>
    </location>
</feature>
<dbReference type="InterPro" id="IPR013087">
    <property type="entry name" value="Znf_C2H2_type"/>
</dbReference>
<feature type="compositionally biased region" description="Basic and acidic residues" evidence="2">
    <location>
        <begin position="313"/>
        <end position="379"/>
    </location>
</feature>
<evidence type="ECO:0000313" key="4">
    <source>
        <dbReference type="EMBL" id="KAA6394692.1"/>
    </source>
</evidence>
<feature type="region of interest" description="Disordered" evidence="2">
    <location>
        <begin position="761"/>
        <end position="830"/>
    </location>
</feature>
<sequence>MKDKELKLLKQNQQKERKSPKDSSRSGITPFNCSLCPKIFESEDYLRLHMDKRHGKEIEEGKKNDKVSQKSSATISDRNNNLAREIFEPSVHSNNSYNVDERQSRLDIIQKENEKLKRFVEEKENNRESERKQDTRGLSERQQQQQQQRESERRQDQYKDNEKQYQRDSERKQSPENKQVKFGMDGKQNKEDGEMKNDESILNPEFSETKKLIDQFGESRISEFGKTNNEINQNIQPLHFNPRRISPSVRSQKQSHSPKYELNKIQEQDENEDKLQRTISSLKAEFVDQNKENKELLTQLLEKIKNIEKEKEQEFRKHYRDEDDYHQKKDRNDRNERLEKYKERYYEEERRRKPPKLEKYQRDDQYDYNQDRNIRDKSPYKRRSISADNGNDERKISKYEDFEEEEIIIRKTYGKNTIDNIFRPPNIESLLSQISTSPHFNDEQNQNMKNESMQQRNTIGDIITMDMLEVENELLQSRSKINNKNLRDVQQTKERPLESTSKSDKQTSPKLKLKTDNKKQKLQNEEDDEIERSSDETENPIDSEKHYEKVVEPNYDDEKENNPVKRNENIKLASSTRNQINYDEYDKHPIIHDFNSLNLTTSLIPIYKDQYKHEQSPERHQKYSPTNNNTSLNQFSQKTHNLAQLPKNDEQLNSEDIFRGIKFQLSEDRDISTIGESDQKRKRLEDKKQDKQLQSDSILKKEQLLNDKQIMEDQQQRELDRIEQENRLKLRQQREKEYLERERKRDIEIERLKAERDKEFKFHSTSPVKGSPLGKYQYTNRSKLNDDEQASPESDSFRNDSTITPSTSQQRQQIRSHSNPPMIQPSHSNAPVILPSKLNYNITSSGILHVLSAPKTPHFPSDPITSQQYSQSGITPYSISNSSQSSSLKLSQSQISNHQSSSSSSSQGNNQQKASLIPLPVMAVRPNSPLIYKTSPVPEQRVSFNIGNDQRNTLQQFQQNNQGDNLPRSAHSPFQATELVPSQHVRIVDFPFQSTSDQQSQPQTRQYRSNFEDYYENPDDQPDNTSTIPLSTLSNTSHITQRGDFAGKKYL</sequence>
<gene>
    <name evidence="4" type="ORF">EZS28_009785</name>
</gene>
<keyword evidence="1" id="KW-0862">Zinc</keyword>
<feature type="region of interest" description="Disordered" evidence="2">
    <location>
        <begin position="672"/>
        <end position="694"/>
    </location>
</feature>
<protein>
    <recommendedName>
        <fullName evidence="3">C2H2-type domain-containing protein</fullName>
    </recommendedName>
</protein>
<feature type="region of interest" description="Disordered" evidence="2">
    <location>
        <begin position="227"/>
        <end position="274"/>
    </location>
</feature>
<feature type="compositionally biased region" description="Polar residues" evidence="2">
    <location>
        <begin position="248"/>
        <end position="257"/>
    </location>
</feature>
<keyword evidence="1" id="KW-0479">Metal-binding</keyword>
<accession>A0A5J4WJJ7</accession>
<feature type="region of interest" description="Disordered" evidence="2">
    <location>
        <begin position="1"/>
        <end position="31"/>
    </location>
</feature>
<feature type="region of interest" description="Disordered" evidence="2">
    <location>
        <begin position="116"/>
        <end position="208"/>
    </location>
</feature>
<feature type="compositionally biased region" description="Low complexity" evidence="2">
    <location>
        <begin position="878"/>
        <end position="912"/>
    </location>
</feature>
<feature type="region of interest" description="Disordered" evidence="2">
    <location>
        <begin position="859"/>
        <end position="912"/>
    </location>
</feature>
<feature type="compositionally biased region" description="Basic and acidic residues" evidence="2">
    <location>
        <begin position="116"/>
        <end position="139"/>
    </location>
</feature>
<proteinExistence type="predicted"/>
<feature type="compositionally biased region" description="Polar residues" evidence="2">
    <location>
        <begin position="863"/>
        <end position="877"/>
    </location>
</feature>
<feature type="region of interest" description="Disordered" evidence="2">
    <location>
        <begin position="313"/>
        <end position="391"/>
    </location>
</feature>
<feature type="region of interest" description="Disordered" evidence="2">
    <location>
        <begin position="612"/>
        <end position="633"/>
    </location>
</feature>